<sequence>MPSAKTELIERIRCLDSSIEIEAVQNKTLTEREHNSIARMLRNGLAVVSFASLEDFIKKRSAEAMEDLSRCSISFSELPEKLQRAATYEVLSGLTYQLSLLEKEDKPSYIQQHALKIASTATPNFELSSHTFAHSQANISNTTIGDILKSFNVDDPWRQMSLMASNLGLTSALSLSEIFKSAALRRHKAAHVAGADIPSTDIKQFVKEAFAIAITFDALLSKAIQKLVENDDDFVRNGQKLNATSIKIRTIKRVDGKWKEYRDNINRAVRISSDLDTLQRGARQRALQAKELIVEFDENGVVSWWQCQ</sequence>
<evidence type="ECO:0000313" key="3">
    <source>
        <dbReference type="Proteomes" id="UP000034681"/>
    </source>
</evidence>
<accession>A0A0M2PSD1</accession>
<dbReference type="RefSeq" id="WP_017714360.1">
    <property type="nucleotide sequence ID" value="NZ_KB235942.1"/>
</dbReference>
<keyword evidence="3" id="KW-1185">Reference proteome</keyword>
<dbReference type="EMBL" id="AJTX02000005">
    <property type="protein sequence ID" value="KKI99430.1"/>
    <property type="molecule type" value="Genomic_DNA"/>
</dbReference>
<comment type="caution">
    <text evidence="2">The sequence shown here is derived from an EMBL/GenBank/DDBJ whole genome shotgun (WGS) entry which is preliminary data.</text>
</comment>
<reference evidence="2" key="1">
    <citation type="submission" date="2012-04" db="EMBL/GenBank/DDBJ databases">
        <authorList>
            <person name="Borisov I.G."/>
            <person name="Ivanikova N.V."/>
            <person name="Pinevich A.V."/>
        </authorList>
    </citation>
    <scope>NUCLEOTIDE SEQUENCE</scope>
    <source>
        <strain evidence="2">CALU 1027</strain>
    </source>
</reference>
<dbReference type="InterPro" id="IPR041519">
    <property type="entry name" value="HEPN_RiboL-PSP"/>
</dbReference>
<gene>
    <name evidence="2" type="ORF">PROH_12525</name>
</gene>
<feature type="domain" description="RiboL-PSP-HEPN" evidence="1">
    <location>
        <begin position="9"/>
        <end position="220"/>
    </location>
</feature>
<evidence type="ECO:0000313" key="2">
    <source>
        <dbReference type="EMBL" id="KKI99430.1"/>
    </source>
</evidence>
<evidence type="ECO:0000259" key="1">
    <source>
        <dbReference type="Pfam" id="PF18735"/>
    </source>
</evidence>
<dbReference type="Proteomes" id="UP000034681">
    <property type="component" value="Unassembled WGS sequence"/>
</dbReference>
<organism evidence="2 3">
    <name type="scientific">Prochlorothrix hollandica PCC 9006 = CALU 1027</name>
    <dbReference type="NCBI Taxonomy" id="317619"/>
    <lineage>
        <taxon>Bacteria</taxon>
        <taxon>Bacillati</taxon>
        <taxon>Cyanobacteriota</taxon>
        <taxon>Cyanophyceae</taxon>
        <taxon>Prochlorotrichales</taxon>
        <taxon>Prochlorotrichaceae</taxon>
        <taxon>Prochlorothrix</taxon>
    </lineage>
</organism>
<dbReference type="STRING" id="317619.GCA_000332315_04243"/>
<dbReference type="AlphaFoldDB" id="A0A0M2PSD1"/>
<proteinExistence type="predicted"/>
<dbReference type="Pfam" id="PF18735">
    <property type="entry name" value="HEPN_RiboL-PSP"/>
    <property type="match status" value="1"/>
</dbReference>
<dbReference type="OrthoDB" id="7054269at2"/>
<name>A0A0M2PSD1_PROHO</name>
<protein>
    <recommendedName>
        <fullName evidence="1">RiboL-PSP-HEPN domain-containing protein</fullName>
    </recommendedName>
</protein>